<evidence type="ECO:0000256" key="1">
    <source>
        <dbReference type="SAM" id="MobiDB-lite"/>
    </source>
</evidence>
<comment type="caution">
    <text evidence="4">The sequence shown here is derived from an EMBL/GenBank/DDBJ whole genome shotgun (WGS) entry which is preliminary data.</text>
</comment>
<feature type="domain" description="DNA primase/helicase Gp4 N-terminal Bacteriophage T7-like" evidence="2">
    <location>
        <begin position="33"/>
        <end position="68"/>
    </location>
</feature>
<dbReference type="EMBL" id="SDVB01000253">
    <property type="protein sequence ID" value="RYC10159.1"/>
    <property type="molecule type" value="Genomic_DNA"/>
</dbReference>
<dbReference type="InterPro" id="IPR055570">
    <property type="entry name" value="DUF7146"/>
</dbReference>
<feature type="domain" description="DUF7146" evidence="3">
    <location>
        <begin position="137"/>
        <end position="233"/>
    </location>
</feature>
<feature type="region of interest" description="Disordered" evidence="1">
    <location>
        <begin position="99"/>
        <end position="134"/>
    </location>
</feature>
<dbReference type="SUPFAM" id="SSF57783">
    <property type="entry name" value="Zinc beta-ribbon"/>
    <property type="match status" value="1"/>
</dbReference>
<evidence type="ECO:0000313" key="5">
    <source>
        <dbReference type="Proteomes" id="UP000291088"/>
    </source>
</evidence>
<proteinExistence type="predicted"/>
<dbReference type="Pfam" id="PF23639">
    <property type="entry name" value="DUF7146"/>
    <property type="match status" value="1"/>
</dbReference>
<dbReference type="GO" id="GO:0004386">
    <property type="term" value="F:helicase activity"/>
    <property type="evidence" value="ECO:0007669"/>
    <property type="project" value="InterPro"/>
</dbReference>
<dbReference type="InterPro" id="IPR013237">
    <property type="entry name" value="Phage_T7_Gp4_N"/>
</dbReference>
<dbReference type="GO" id="GO:0003677">
    <property type="term" value="F:DNA binding"/>
    <property type="evidence" value="ECO:0007669"/>
    <property type="project" value="InterPro"/>
</dbReference>
<protein>
    <submittedName>
        <fullName evidence="4">Uncharacterized protein</fullName>
    </submittedName>
</protein>
<dbReference type="OrthoDB" id="9811157at2"/>
<organism evidence="4 5">
    <name type="scientific">Ciceribacter ferrooxidans</name>
    <dbReference type="NCBI Taxonomy" id="2509717"/>
    <lineage>
        <taxon>Bacteria</taxon>
        <taxon>Pseudomonadati</taxon>
        <taxon>Pseudomonadota</taxon>
        <taxon>Alphaproteobacteria</taxon>
        <taxon>Hyphomicrobiales</taxon>
        <taxon>Rhizobiaceae</taxon>
        <taxon>Ciceribacter</taxon>
    </lineage>
</organism>
<accession>A0A4Q2T0P5</accession>
<evidence type="ECO:0000259" key="3">
    <source>
        <dbReference type="Pfam" id="PF23639"/>
    </source>
</evidence>
<reference evidence="4 5" key="1">
    <citation type="submission" date="2019-01" db="EMBL/GenBank/DDBJ databases">
        <authorList>
            <person name="Deng T."/>
        </authorList>
    </citation>
    <scope>NUCLEOTIDE SEQUENCE [LARGE SCALE GENOMIC DNA]</scope>
    <source>
        <strain evidence="4 5">F8825</strain>
    </source>
</reference>
<dbReference type="GO" id="GO:0006260">
    <property type="term" value="P:DNA replication"/>
    <property type="evidence" value="ECO:0007669"/>
    <property type="project" value="InterPro"/>
</dbReference>
<name>A0A4Q2T0P5_9HYPH</name>
<dbReference type="Gene3D" id="3.90.580.10">
    <property type="entry name" value="Zinc finger, CHC2-type domain"/>
    <property type="match status" value="1"/>
</dbReference>
<dbReference type="InterPro" id="IPR036977">
    <property type="entry name" value="DNA_primase_Znf_CHC2"/>
</dbReference>
<keyword evidence="5" id="KW-1185">Reference proteome</keyword>
<dbReference type="RefSeq" id="WP_129333552.1">
    <property type="nucleotide sequence ID" value="NZ_SDVB01000253.1"/>
</dbReference>
<gene>
    <name evidence="4" type="ORF">EUU22_19020</name>
</gene>
<evidence type="ECO:0000313" key="4">
    <source>
        <dbReference type="EMBL" id="RYC10159.1"/>
    </source>
</evidence>
<feature type="region of interest" description="Disordered" evidence="1">
    <location>
        <begin position="353"/>
        <end position="373"/>
    </location>
</feature>
<sequence>MTDALKDFIERARAVSFDRALGLVGLDAPERGEYQGPCPQCGGDDRFSVNRAKGVWNCRQCGGGRDGISLVAHWNRLPRKGYGFLEACSLLLDEDIPKGGERETAEQKAEREARIAEDGQRFERDRKKDNPFRDRDIRKARGMWQNAVDCLGATDAAHEGHRIISAYMFARSGFWMPGGLFENARFLAACGYYHGEDRAGRSLCIHSGPAMVLPFVDPAGRVVGSHRTWFDLKRPEAKYRPVLWGVSKEGKMAGLKDWDEPTETAIAAGHFERLATKKMLGEKKGAMIPLCGDPSAGRWVVGEGIENVMAWCCAEGVRADTFYCSAGDLGNLSGPRDRESDFFHPEILDEDARGRKRRRKVQGPVPDPQQTAEDALQVPDHVAFVGLVADGDSEPYFTASAMARAEARLGRDGRTIETWWPPRGTDWAKAILEAMREADDA</sequence>
<dbReference type="AlphaFoldDB" id="A0A4Q2T0P5"/>
<evidence type="ECO:0000259" key="2">
    <source>
        <dbReference type="Pfam" id="PF08273"/>
    </source>
</evidence>
<dbReference type="GO" id="GO:0008270">
    <property type="term" value="F:zinc ion binding"/>
    <property type="evidence" value="ECO:0007669"/>
    <property type="project" value="InterPro"/>
</dbReference>
<dbReference type="Proteomes" id="UP000291088">
    <property type="component" value="Unassembled WGS sequence"/>
</dbReference>
<dbReference type="Pfam" id="PF08273">
    <property type="entry name" value="Zn_Ribbon_Prim"/>
    <property type="match status" value="1"/>
</dbReference>